<dbReference type="RefSeq" id="WP_279640936.1">
    <property type="nucleotide sequence ID" value="NZ_JAOCAE010000001.1"/>
</dbReference>
<gene>
    <name evidence="1" type="ORF">N5C32_00205</name>
</gene>
<evidence type="ECO:0000313" key="2">
    <source>
        <dbReference type="Proteomes" id="UP001158500"/>
    </source>
</evidence>
<name>A0AA42P697_STUST</name>
<organism evidence="1 2">
    <name type="scientific">Stutzerimonas stutzeri</name>
    <name type="common">Pseudomonas stutzeri</name>
    <dbReference type="NCBI Taxonomy" id="316"/>
    <lineage>
        <taxon>Bacteria</taxon>
        <taxon>Pseudomonadati</taxon>
        <taxon>Pseudomonadota</taxon>
        <taxon>Gammaproteobacteria</taxon>
        <taxon>Pseudomonadales</taxon>
        <taxon>Pseudomonadaceae</taxon>
        <taxon>Stutzerimonas</taxon>
    </lineage>
</organism>
<protein>
    <submittedName>
        <fullName evidence="1">Uncharacterized protein</fullName>
    </submittedName>
</protein>
<comment type="caution">
    <text evidence="1">The sequence shown here is derived from an EMBL/GenBank/DDBJ whole genome shotgun (WGS) entry which is preliminary data.</text>
</comment>
<dbReference type="EMBL" id="JAOCAE010000001">
    <property type="protein sequence ID" value="MDH1234457.1"/>
    <property type="molecule type" value="Genomic_DNA"/>
</dbReference>
<accession>A0AA42P697</accession>
<dbReference type="AlphaFoldDB" id="A0AA42P697"/>
<proteinExistence type="predicted"/>
<reference evidence="1" key="1">
    <citation type="submission" date="2022-09" db="EMBL/GenBank/DDBJ databases">
        <title>Intensive care unit water sources are persistently colonized with multi-drug resistant bacteria and are the site of extensive horizontal gene transfer of antibiotic resistance genes.</title>
        <authorList>
            <person name="Diorio-Toth L."/>
        </authorList>
    </citation>
    <scope>NUCLEOTIDE SEQUENCE</scope>
    <source>
        <strain evidence="1">GD03947</strain>
    </source>
</reference>
<evidence type="ECO:0000313" key="1">
    <source>
        <dbReference type="EMBL" id="MDH1234457.1"/>
    </source>
</evidence>
<dbReference type="Proteomes" id="UP001158500">
    <property type="component" value="Unassembled WGS sequence"/>
</dbReference>
<sequence length="258" mass="27759">MLSSDQLAALAGAVCATAETLGQTISPGAAKMIAEDLADYPAEDIRAALQACRRELTGKLTLAAILQRVQAADGRPEPNEAWSLALAASDEFDSVVLTDEIQLALGAARAILDAGDKVGARMSFLSAYQRLVDTARRENRPVKWSLSPGFDQQRRLIAVQEAGRLGRLPAPVVQEYVAQLTHEPVTQNGAAIAGLITGRVAMPTPEVRAKLQLVKATVEEGRAAKEKQRQDEIRARQEKFEQQRAEQLAAIESLGVKA</sequence>